<reference evidence="5 6" key="1">
    <citation type="submission" date="2020-08" db="EMBL/GenBank/DDBJ databases">
        <title>Novel species isolated from subtropical streams in China.</title>
        <authorList>
            <person name="Lu H."/>
        </authorList>
    </citation>
    <scope>NUCLEOTIDE SEQUENCE [LARGE SCALE GENOMIC DNA]</scope>
    <source>
        <strain evidence="5 6">KACC 16656</strain>
    </source>
</reference>
<protein>
    <submittedName>
        <fullName evidence="5">Glycine zipper 2TM domain-containing protein</fullName>
    </submittedName>
</protein>
<comment type="caution">
    <text evidence="5">The sequence shown here is derived from an EMBL/GenBank/DDBJ whole genome shotgun (WGS) entry which is preliminary data.</text>
</comment>
<dbReference type="InterPro" id="IPR008816">
    <property type="entry name" value="Gly_zipper_2TM_dom"/>
</dbReference>
<feature type="domain" description="Glycine zipper 2TM" evidence="4">
    <location>
        <begin position="287"/>
        <end position="328"/>
    </location>
</feature>
<accession>A0ABR6X110</accession>
<keyword evidence="6" id="KW-1185">Reference proteome</keyword>
<dbReference type="PANTHER" id="PTHR35603">
    <property type="match status" value="1"/>
</dbReference>
<keyword evidence="2" id="KW-0472">Membrane</keyword>
<keyword evidence="3" id="KW-0732">Signal</keyword>
<evidence type="ECO:0000259" key="4">
    <source>
        <dbReference type="Pfam" id="PF05433"/>
    </source>
</evidence>
<feature type="signal peptide" evidence="3">
    <location>
        <begin position="1"/>
        <end position="37"/>
    </location>
</feature>
<evidence type="ECO:0000313" key="5">
    <source>
        <dbReference type="EMBL" id="MBC3806535.1"/>
    </source>
</evidence>
<proteinExistence type="predicted"/>
<dbReference type="EMBL" id="JACOFW010000003">
    <property type="protein sequence ID" value="MBC3806535.1"/>
    <property type="molecule type" value="Genomic_DNA"/>
</dbReference>
<sequence>MHILNQYRYQNLPVIDGLAALPLLLSSLLLVSASAVAQSPSANYQDRNDRNASPRIQTFYVDEVRRLGAGVDLNFSMYGTPGGQASLRIAGATRNLNLTEVGVGEYEGTYTISARDRIAARSQVTANLRVGNQVSSEVLNESLQIGVGYHPKNDVSGKLAIQNFRFDASEDLDPGSNLSFYLNGNPGARVELSISGVRGKVLMSESGSGEYAANYIIRSRDQITPRSEVIAYLSLRDRTISQQLARGLSGNISQVKSTPPIKKNNCYNCGRIEAINIIETRGEGGYLGTIGGGLAGALIGSQVGGGNGRTAAQIAGAIGGAYAGRAIEGNSRKTSHFEVIVRLQTGATQTLSFANDPGFHVNDQVKIDNGRLIRNP</sequence>
<name>A0ABR6X110_9BURK</name>
<evidence type="ECO:0000256" key="1">
    <source>
        <dbReference type="ARBA" id="ARBA00004370"/>
    </source>
</evidence>
<gene>
    <name evidence="5" type="ORF">H8K52_04115</name>
</gene>
<dbReference type="InterPro" id="IPR051407">
    <property type="entry name" value="Bact_OM_lipoprot/Surf_antigen"/>
</dbReference>
<dbReference type="Pfam" id="PF05433">
    <property type="entry name" value="Rick_17kDa_Anti"/>
    <property type="match status" value="1"/>
</dbReference>
<evidence type="ECO:0000313" key="6">
    <source>
        <dbReference type="Proteomes" id="UP000648257"/>
    </source>
</evidence>
<dbReference type="Proteomes" id="UP000648257">
    <property type="component" value="Unassembled WGS sequence"/>
</dbReference>
<organism evidence="5 6">
    <name type="scientific">Undibacterium seohonense</name>
    <dbReference type="NCBI Taxonomy" id="1344950"/>
    <lineage>
        <taxon>Bacteria</taxon>
        <taxon>Pseudomonadati</taxon>
        <taxon>Pseudomonadota</taxon>
        <taxon>Betaproteobacteria</taxon>
        <taxon>Burkholderiales</taxon>
        <taxon>Oxalobacteraceae</taxon>
        <taxon>Undibacterium</taxon>
    </lineage>
</organism>
<evidence type="ECO:0000256" key="2">
    <source>
        <dbReference type="ARBA" id="ARBA00023136"/>
    </source>
</evidence>
<dbReference type="PANTHER" id="PTHR35603:SF2">
    <property type="entry name" value="OUTER MEMBRANE LIPOPROTEIN"/>
    <property type="match status" value="1"/>
</dbReference>
<dbReference type="RefSeq" id="WP_186921626.1">
    <property type="nucleotide sequence ID" value="NZ_JACOFW010000003.1"/>
</dbReference>
<feature type="chain" id="PRO_5046304059" evidence="3">
    <location>
        <begin position="38"/>
        <end position="376"/>
    </location>
</feature>
<evidence type="ECO:0000256" key="3">
    <source>
        <dbReference type="SAM" id="SignalP"/>
    </source>
</evidence>
<comment type="subcellular location">
    <subcellularLocation>
        <location evidence="1">Membrane</location>
    </subcellularLocation>
</comment>